<evidence type="ECO:0000256" key="1">
    <source>
        <dbReference type="SAM" id="SignalP"/>
    </source>
</evidence>
<evidence type="ECO:0000313" key="3">
    <source>
        <dbReference type="Proteomes" id="UP000428260"/>
    </source>
</evidence>
<dbReference type="RefSeq" id="WP_158869332.1">
    <property type="nucleotide sequence ID" value="NZ_CP046401.1"/>
</dbReference>
<reference evidence="2 3" key="1">
    <citation type="submission" date="2019-11" db="EMBL/GenBank/DDBJ databases">
        <authorList>
            <person name="Zheng R.K."/>
            <person name="Sun C.M."/>
        </authorList>
    </citation>
    <scope>NUCLEOTIDE SEQUENCE [LARGE SCALE GENOMIC DNA]</scope>
    <source>
        <strain evidence="2 3">WC007</strain>
    </source>
</reference>
<dbReference type="Gene3D" id="2.40.160.20">
    <property type="match status" value="1"/>
</dbReference>
<feature type="chain" id="PRO_5026011082" description="Outer membrane protein beta-barrel domain-containing protein" evidence="1">
    <location>
        <begin position="21"/>
        <end position="172"/>
    </location>
</feature>
<name>A0A6I6JT42_9BACT</name>
<keyword evidence="3" id="KW-1185">Reference proteome</keyword>
<keyword evidence="1" id="KW-0732">Signal</keyword>
<organism evidence="2 3">
    <name type="scientific">Maribellus comscasis</name>
    <dbReference type="NCBI Taxonomy" id="2681766"/>
    <lineage>
        <taxon>Bacteria</taxon>
        <taxon>Pseudomonadati</taxon>
        <taxon>Bacteroidota</taxon>
        <taxon>Bacteroidia</taxon>
        <taxon>Marinilabiliales</taxon>
        <taxon>Prolixibacteraceae</taxon>
        <taxon>Maribellus</taxon>
    </lineage>
</organism>
<dbReference type="AlphaFoldDB" id="A0A6I6JT42"/>
<proteinExistence type="predicted"/>
<feature type="signal peptide" evidence="1">
    <location>
        <begin position="1"/>
        <end position="20"/>
    </location>
</feature>
<protein>
    <recommendedName>
        <fullName evidence="4">Outer membrane protein beta-barrel domain-containing protein</fullName>
    </recommendedName>
</protein>
<dbReference type="KEGG" id="mcos:GM418_21785"/>
<gene>
    <name evidence="2" type="ORF">GM418_21785</name>
</gene>
<accession>A0A6I6JT42</accession>
<evidence type="ECO:0008006" key="4">
    <source>
        <dbReference type="Google" id="ProtNLM"/>
    </source>
</evidence>
<sequence>MKKITLVFCALLFVGTIAKAQAPLQEGEMQINGGVGLSNYGLPLYGGLEYGIGYNISVGGEVSYRGYHETYSSTKWNHAIFTAAAIGNYHFNELLEIPSEWDFYAGLSLGYSAWSSKYDGNGSFSYAGSGGSGLYLVGQIGGRYFFNENVGLNVELGGGNYSGGKIGVTIKL</sequence>
<dbReference type="EMBL" id="CP046401">
    <property type="protein sequence ID" value="QGY46196.1"/>
    <property type="molecule type" value="Genomic_DNA"/>
</dbReference>
<evidence type="ECO:0000313" key="2">
    <source>
        <dbReference type="EMBL" id="QGY46196.1"/>
    </source>
</evidence>
<dbReference type="Proteomes" id="UP000428260">
    <property type="component" value="Chromosome"/>
</dbReference>